<dbReference type="RefSeq" id="WP_244760768.1">
    <property type="nucleotide sequence ID" value="NZ_JALJCJ010000002.1"/>
</dbReference>
<protein>
    <submittedName>
        <fullName evidence="2">Uncharacterized protein</fullName>
    </submittedName>
</protein>
<keyword evidence="1" id="KW-0175">Coiled coil</keyword>
<reference evidence="2" key="1">
    <citation type="submission" date="2022-04" db="EMBL/GenBank/DDBJ databases">
        <title>Shinella lacus sp. nov., a novel member of the genus Shinella from water.</title>
        <authorList>
            <person name="Deng Y."/>
        </authorList>
    </citation>
    <scope>NUCLEOTIDE SEQUENCE</scope>
    <source>
        <strain evidence="2">JCM 31239</strain>
    </source>
</reference>
<evidence type="ECO:0000313" key="2">
    <source>
        <dbReference type="EMBL" id="MDO6123145.1"/>
    </source>
</evidence>
<accession>A0ABT8XHG5</accession>
<keyword evidence="3" id="KW-1185">Reference proteome</keyword>
<organism evidence="2 3">
    <name type="scientific">Shinella curvata</name>
    <dbReference type="NCBI Taxonomy" id="1817964"/>
    <lineage>
        <taxon>Bacteria</taxon>
        <taxon>Pseudomonadati</taxon>
        <taxon>Pseudomonadota</taxon>
        <taxon>Alphaproteobacteria</taxon>
        <taxon>Hyphomicrobiales</taxon>
        <taxon>Rhizobiaceae</taxon>
        <taxon>Shinella</taxon>
    </lineage>
</organism>
<proteinExistence type="predicted"/>
<sequence length="149" mass="16767">MEGVTPCGYQSRPRYEYRDATVSGTPWRLCGQEEATDMFKREPRFEYRAIYDADTVLDLARQAEAMKREMAKKDARIAALEKVLAGDHEIKPLSEDRLEEILEFEERFKMCGGAGDTASLDWSTQRALIDEAVLASRARALIGGGNAED</sequence>
<dbReference type="EMBL" id="WHSC02000007">
    <property type="protein sequence ID" value="MDO6123145.1"/>
    <property type="molecule type" value="Genomic_DNA"/>
</dbReference>
<comment type="caution">
    <text evidence="2">The sequence shown here is derived from an EMBL/GenBank/DDBJ whole genome shotgun (WGS) entry which is preliminary data.</text>
</comment>
<evidence type="ECO:0000256" key="1">
    <source>
        <dbReference type="SAM" id="Coils"/>
    </source>
</evidence>
<feature type="coiled-coil region" evidence="1">
    <location>
        <begin position="56"/>
        <end position="83"/>
    </location>
</feature>
<dbReference type="Proteomes" id="UP001177080">
    <property type="component" value="Unassembled WGS sequence"/>
</dbReference>
<evidence type="ECO:0000313" key="3">
    <source>
        <dbReference type="Proteomes" id="UP001177080"/>
    </source>
</evidence>
<gene>
    <name evidence="2" type="ORF">GB928_018310</name>
</gene>
<name>A0ABT8XHG5_9HYPH</name>